<name>A0A3P3EW52_9HYPH</name>
<evidence type="ECO:0000313" key="2">
    <source>
        <dbReference type="Proteomes" id="UP000273786"/>
    </source>
</evidence>
<accession>A0A3P3EW52</accession>
<comment type="caution">
    <text evidence="1">The sequence shown here is derived from an EMBL/GenBank/DDBJ whole genome shotgun (WGS) entry which is preliminary data.</text>
</comment>
<dbReference type="EMBL" id="RQXT01000072">
    <property type="protein sequence ID" value="RRH90102.1"/>
    <property type="molecule type" value="Genomic_DNA"/>
</dbReference>
<protein>
    <submittedName>
        <fullName evidence="1">Uncharacterized protein</fullName>
    </submittedName>
</protein>
<dbReference type="AlphaFoldDB" id="A0A3P3EW52"/>
<dbReference type="Proteomes" id="UP000273786">
    <property type="component" value="Unassembled WGS sequence"/>
</dbReference>
<keyword evidence="2" id="KW-1185">Reference proteome</keyword>
<sequence>MTTVTLSYQADQNIEQTLKALQGYGIMALELIQNADDAHGTTLRWMSARMVIDRYGMMRPSLCAG</sequence>
<reference evidence="1 2" key="1">
    <citation type="submission" date="2018-11" db="EMBL/GenBank/DDBJ databases">
        <title>the genome of Mesorhizobium tamadayense DSM 28320.</title>
        <authorList>
            <person name="Gao J."/>
        </authorList>
    </citation>
    <scope>NUCLEOTIDE SEQUENCE [LARGE SCALE GENOMIC DNA]</scope>
    <source>
        <strain evidence="1 2">DSM 28320</strain>
    </source>
</reference>
<organism evidence="1 2">
    <name type="scientific">Mesorhizobium tamadayense</name>
    <dbReference type="NCBI Taxonomy" id="425306"/>
    <lineage>
        <taxon>Bacteria</taxon>
        <taxon>Pseudomonadati</taxon>
        <taxon>Pseudomonadota</taxon>
        <taxon>Alphaproteobacteria</taxon>
        <taxon>Hyphomicrobiales</taxon>
        <taxon>Phyllobacteriaceae</taxon>
        <taxon>Mesorhizobium</taxon>
    </lineage>
</organism>
<dbReference type="OrthoDB" id="9802640at2"/>
<evidence type="ECO:0000313" key="1">
    <source>
        <dbReference type="EMBL" id="RRH90102.1"/>
    </source>
</evidence>
<dbReference type="RefSeq" id="WP_125006531.1">
    <property type="nucleotide sequence ID" value="NZ_RQXT01000072.1"/>
</dbReference>
<proteinExistence type="predicted"/>
<gene>
    <name evidence="1" type="ORF">EH240_33380</name>
</gene>